<dbReference type="GO" id="GO:0000214">
    <property type="term" value="C:tRNA-intron endonuclease complex"/>
    <property type="evidence" value="ECO:0007669"/>
    <property type="project" value="TreeGrafter"/>
</dbReference>
<dbReference type="InterPro" id="IPR024337">
    <property type="entry name" value="tRNA_splic_suSen54"/>
</dbReference>
<keyword evidence="5" id="KW-0255">Endonuclease</keyword>
<dbReference type="AlphaFoldDB" id="A0A0F7SIW3"/>
<dbReference type="GO" id="GO:0000379">
    <property type="term" value="P:tRNA-type intron splice site recognition and cleavage"/>
    <property type="evidence" value="ECO:0007669"/>
    <property type="project" value="TreeGrafter"/>
</dbReference>
<keyword evidence="5" id="KW-0378">Hydrolase</keyword>
<feature type="region of interest" description="Disordered" evidence="3">
    <location>
        <begin position="1"/>
        <end position="52"/>
    </location>
</feature>
<name>A0A0F7SIW3_PHARH</name>
<dbReference type="PANTHER" id="PTHR21027">
    <property type="entry name" value="TRNA-SPLICING ENDONUCLEASE SUBUNIT SEN54"/>
    <property type="match status" value="1"/>
</dbReference>
<evidence type="ECO:0000256" key="3">
    <source>
        <dbReference type="SAM" id="MobiDB-lite"/>
    </source>
</evidence>
<dbReference type="InterPro" id="IPR024336">
    <property type="entry name" value="tRNA_splic_suSen54_N"/>
</dbReference>
<evidence type="ECO:0000259" key="4">
    <source>
        <dbReference type="Pfam" id="PF12928"/>
    </source>
</evidence>
<reference evidence="5" key="1">
    <citation type="submission" date="2014-08" db="EMBL/GenBank/DDBJ databases">
        <authorList>
            <person name="Sharma Rahul"/>
            <person name="Thines Marco"/>
        </authorList>
    </citation>
    <scope>NUCLEOTIDE SEQUENCE</scope>
</reference>
<accession>A0A0F7SIW3</accession>
<sequence length="593" mass="66286">MSLSDKVSMMEGSPTDLNSEMDPSALPAKTSKPADGQVDDEEEDEEAAGEDRGLDYRLLSKINKKNEIFIPKRGEKDFEPLELGVNVQERALRESRGAMFAALRGVRGGTNKTISHAHLSLPTASDPKPLPYTILIRGNHFNTIGHTYRPPKVPGSEMKPPARTVLLPEEALYLLERGSLFIWRGDIPSDAEERAKERDLAKGNGIGLVEEVFTELGARRMTVQEGWALWGQDVTEGRYNVYASLKRLGYVVHRAPQHMPSHLLPPPAYVPPVVPPSLARQAFHQVGLGLSFVRSTAWSVWNQLGRSWTAFWTRIDRLRHKRLEGEDRWKPLIEQRSTCQFEFYSDVFSHLRIFSAPREQRAVTQGGNPVESTTDLGLKEPNPYDVYYHVWKPSGQYKKREPGEPDFKIGVIDAQTLPLPSHNAFQEIFSTLPLLGPPKLRYPPRNPRPIPASSELIKEPTFLSRLAISLGLLKPVRTETKARGMLTNAFPSLKQGDKAFVLAVVDGGGTLSAANIIILRGNTRASRQVPFQCMPINLADGVMTMNGDPAPAIRAGRAEKLPWLISKEFSRASTFLQLMRDLVKWFVRSGLVI</sequence>
<evidence type="ECO:0000256" key="1">
    <source>
        <dbReference type="ARBA" id="ARBA00005736"/>
    </source>
</evidence>
<comment type="similarity">
    <text evidence="1">Belongs to the SEN54 family.</text>
</comment>
<proteinExistence type="inferred from homology"/>
<feature type="compositionally biased region" description="Acidic residues" evidence="3">
    <location>
        <begin position="37"/>
        <end position="48"/>
    </location>
</feature>
<evidence type="ECO:0000313" key="5">
    <source>
        <dbReference type="EMBL" id="CDZ97668.1"/>
    </source>
</evidence>
<dbReference type="Pfam" id="PF12928">
    <property type="entry name" value="tRNA_int_end_N2"/>
    <property type="match status" value="1"/>
</dbReference>
<dbReference type="PANTHER" id="PTHR21027:SF1">
    <property type="entry name" value="TRNA-SPLICING ENDONUCLEASE SUBUNIT SEN54"/>
    <property type="match status" value="1"/>
</dbReference>
<keyword evidence="2" id="KW-0819">tRNA processing</keyword>
<dbReference type="EMBL" id="LN483249">
    <property type="protein sequence ID" value="CDZ97668.1"/>
    <property type="molecule type" value="Genomic_DNA"/>
</dbReference>
<evidence type="ECO:0000256" key="2">
    <source>
        <dbReference type="ARBA" id="ARBA00022694"/>
    </source>
</evidence>
<protein>
    <submittedName>
        <fullName evidence="5">Predicted tRNA-splicing endonuclease subunit</fullName>
    </submittedName>
</protein>
<dbReference type="GO" id="GO:0004519">
    <property type="term" value="F:endonuclease activity"/>
    <property type="evidence" value="ECO:0007669"/>
    <property type="project" value="UniProtKB-KW"/>
</dbReference>
<keyword evidence="5" id="KW-0540">Nuclease</keyword>
<organism evidence="5">
    <name type="scientific">Phaffia rhodozyma</name>
    <name type="common">Yeast</name>
    <name type="synonym">Xanthophyllomyces dendrorhous</name>
    <dbReference type="NCBI Taxonomy" id="264483"/>
    <lineage>
        <taxon>Eukaryota</taxon>
        <taxon>Fungi</taxon>
        <taxon>Dikarya</taxon>
        <taxon>Basidiomycota</taxon>
        <taxon>Agaricomycotina</taxon>
        <taxon>Tremellomycetes</taxon>
        <taxon>Cystofilobasidiales</taxon>
        <taxon>Mrakiaceae</taxon>
        <taxon>Phaffia</taxon>
    </lineage>
</organism>
<feature type="domain" description="tRNA-splicing endonuclease subunit Sen54 N-terminal" evidence="4">
    <location>
        <begin position="100"/>
        <end position="183"/>
    </location>
</feature>